<dbReference type="GeneID" id="21011869"/>
<feature type="compositionally biased region" description="Basic and acidic residues" evidence="1">
    <location>
        <begin position="71"/>
        <end position="87"/>
    </location>
</feature>
<dbReference type="Proteomes" id="UP000136001">
    <property type="component" value="Segment"/>
</dbReference>
<gene>
    <name evidence="2" type="primary">P</name>
</gene>
<sequence>MNLSPEQLTELSSFVTQHQLEDDEDSLAEKVAKSCSISEKVFPPNPSDTEGEIMDYQSSGESDGQANPSLEWDHSVLARAGDSDHTRPGGSLPTPGPSGTGGPSGLIGGGSGLIAIPQTPPAIIHQPPVDASPPLIPAIPSQVTLTLADAMSLFNSVLAKSDEGSFYLEAGQIKYLSKKKQQNLTRSVLSGPDSPLPGMESSPKPQAVSRGCQTTSSCIATSKPPTPPPRRTLAANFSTPLAPPEKSKSSGEREAVIPPTGIAWNPFCIFPEPPGNKDGKEASPESTHIEEHPPGDTGGNPFVQNPEGAQIVDRPTAPPLGRDGAISNYAGSPPNVPRYSLTELRVKSEKGFKIKGLNKILTIYDFRWDEMTSHQGKFPLKFWLRFANI</sequence>
<feature type="compositionally biased region" description="Basic and acidic residues" evidence="1">
    <location>
        <begin position="275"/>
        <end position="294"/>
    </location>
</feature>
<evidence type="ECO:0000256" key="1">
    <source>
        <dbReference type="SAM" id="MobiDB-lite"/>
    </source>
</evidence>
<name>G1BWE8_9RHAB</name>
<protein>
    <submittedName>
        <fullName evidence="2">Putative phosphoprotein</fullName>
    </submittedName>
</protein>
<evidence type="ECO:0000313" key="3">
    <source>
        <dbReference type="Proteomes" id="UP000136001"/>
    </source>
</evidence>
<feature type="compositionally biased region" description="Polar residues" evidence="1">
    <location>
        <begin position="211"/>
        <end position="220"/>
    </location>
</feature>
<feature type="compositionally biased region" description="Basic and acidic residues" evidence="1">
    <location>
        <begin position="245"/>
        <end position="254"/>
    </location>
</feature>
<reference evidence="2 3" key="1">
    <citation type="journal article" date="2011" name="Virus Res.">
        <title>Genetic characterization of K13965, a strain of Oak Vale virus from Western Australia.</title>
        <authorList>
            <person name="Quan P.L."/>
            <person name="Williams D.T."/>
            <person name="Johansen C.A."/>
            <person name="Jain K."/>
            <person name="Petrosov A."/>
            <person name="Diviney S.M."/>
            <person name="Tashmukhamedova A."/>
            <person name="Hutchison S.K."/>
            <person name="Tesh R.B."/>
            <person name="Mackenzie J.S."/>
            <person name="Briese T."/>
            <person name="Lipkin W.I."/>
        </authorList>
    </citation>
    <scope>NUCLEOTIDE SEQUENCE [LARGE SCALE GENOMIC DNA]</scope>
    <source>
        <strain evidence="2">CSIRO 1342</strain>
    </source>
</reference>
<dbReference type="EMBL" id="JF705876">
    <property type="protein sequence ID" value="AEJ07645.1"/>
    <property type="molecule type" value="Viral_cRNA"/>
</dbReference>
<accession>G1BWE8</accession>
<dbReference type="RefSeq" id="YP_009094419.1">
    <property type="nucleotide sequence ID" value="NC_025399.1"/>
</dbReference>
<keyword evidence="3" id="KW-1185">Reference proteome</keyword>
<evidence type="ECO:0000313" key="2">
    <source>
        <dbReference type="EMBL" id="AEJ07645.1"/>
    </source>
</evidence>
<feature type="region of interest" description="Disordered" evidence="1">
    <location>
        <begin position="266"/>
        <end position="331"/>
    </location>
</feature>
<proteinExistence type="predicted"/>
<dbReference type="KEGG" id="vg:21011869"/>
<organism evidence="2 3">
    <name type="scientific">Oak-Vale virus</name>
    <dbReference type="NCBI Taxonomy" id="318852"/>
    <lineage>
        <taxon>Viruses</taxon>
        <taxon>Riboviria</taxon>
        <taxon>Orthornavirae</taxon>
        <taxon>Negarnaviricota</taxon>
        <taxon>Haploviricotina</taxon>
        <taxon>Monjiviricetes</taxon>
        <taxon>Mononegavirales</taxon>
        <taxon>Rhabdoviridae</taxon>
        <taxon>Alpharhabdovirinae</taxon>
        <taxon>Sunrhavirus</taxon>
        <taxon>Sunrhavirus oakvale</taxon>
    </lineage>
</organism>
<feature type="region of interest" description="Disordered" evidence="1">
    <location>
        <begin position="179"/>
        <end position="254"/>
    </location>
</feature>
<feature type="region of interest" description="Disordered" evidence="1">
    <location>
        <begin position="36"/>
        <end position="113"/>
    </location>
</feature>
<feature type="compositionally biased region" description="Polar residues" evidence="1">
    <location>
        <begin position="56"/>
        <end position="68"/>
    </location>
</feature>
<feature type="compositionally biased region" description="Gly residues" evidence="1">
    <location>
        <begin position="98"/>
        <end position="112"/>
    </location>
</feature>